<sequence>MENMGIQQLGFFLDSEIYVIPEELHLLVDLGKDSTLSSENPLISMVSEPGLEETEEQEFSLEFEGGFEKGVLIGFEGNELYEVHKDLLFKILGAVGCSLKDIALTNSIHIESVSMDSILALGPSKIILFGLFHHDIMSKKINNYEIRQEDGVEYLFADDLGQISENVALKKSLWTALQILFNITKK</sequence>
<keyword evidence="2" id="KW-1185">Reference proteome</keyword>
<protein>
    <submittedName>
        <fullName evidence="1">Uncharacterized protein</fullName>
    </submittedName>
</protein>
<comment type="caution">
    <text evidence="1">The sequence shown here is derived from an EMBL/GenBank/DDBJ whole genome shotgun (WGS) entry which is preliminary data.</text>
</comment>
<accession>A0ABW5B3H4</accession>
<dbReference type="RefSeq" id="WP_380800431.1">
    <property type="nucleotide sequence ID" value="NZ_JBHUIV010000010.1"/>
</dbReference>
<dbReference type="EMBL" id="JBHUIV010000010">
    <property type="protein sequence ID" value="MFD2200627.1"/>
    <property type="molecule type" value="Genomic_DNA"/>
</dbReference>
<dbReference type="Proteomes" id="UP001597414">
    <property type="component" value="Unassembled WGS sequence"/>
</dbReference>
<evidence type="ECO:0000313" key="2">
    <source>
        <dbReference type="Proteomes" id="UP001597414"/>
    </source>
</evidence>
<name>A0ABW5B3H4_9BACT</name>
<proteinExistence type="predicted"/>
<reference evidence="2" key="1">
    <citation type="journal article" date="2019" name="Int. J. Syst. Evol. Microbiol.">
        <title>The Global Catalogue of Microorganisms (GCM) 10K type strain sequencing project: providing services to taxonomists for standard genome sequencing and annotation.</title>
        <authorList>
            <consortium name="The Broad Institute Genomics Platform"/>
            <consortium name="The Broad Institute Genome Sequencing Center for Infectious Disease"/>
            <person name="Wu L."/>
            <person name="Ma J."/>
        </authorList>
    </citation>
    <scope>NUCLEOTIDE SEQUENCE [LARGE SCALE GENOMIC DNA]</scope>
    <source>
        <strain evidence="2">KCTC 19812</strain>
    </source>
</reference>
<gene>
    <name evidence="1" type="ORF">ACFSKV_03550</name>
</gene>
<evidence type="ECO:0000313" key="1">
    <source>
        <dbReference type="EMBL" id="MFD2200627.1"/>
    </source>
</evidence>
<organism evidence="1 2">
    <name type="scientific">Shivajiella indica</name>
    <dbReference type="NCBI Taxonomy" id="872115"/>
    <lineage>
        <taxon>Bacteria</taxon>
        <taxon>Pseudomonadati</taxon>
        <taxon>Bacteroidota</taxon>
        <taxon>Cytophagia</taxon>
        <taxon>Cytophagales</taxon>
        <taxon>Cyclobacteriaceae</taxon>
        <taxon>Shivajiella</taxon>
    </lineage>
</organism>